<protein>
    <submittedName>
        <fullName evidence="2">3-oxoacid CoA-transferase</fullName>
    </submittedName>
</protein>
<dbReference type="SUPFAM" id="SSF100950">
    <property type="entry name" value="NagB/RpiA/CoA transferase-like"/>
    <property type="match status" value="1"/>
</dbReference>
<evidence type="ECO:0000313" key="3">
    <source>
        <dbReference type="Proteomes" id="UP000233654"/>
    </source>
</evidence>
<dbReference type="Pfam" id="PF01144">
    <property type="entry name" value="CoA_trans"/>
    <property type="match status" value="1"/>
</dbReference>
<reference evidence="2 3" key="1">
    <citation type="journal article" date="2017" name="ISME J.">
        <title>Potential for microbial H2 and metal transformations associated with novel bacteria and archaea in deep terrestrial subsurface sediments.</title>
        <authorList>
            <person name="Hernsdorf A.W."/>
            <person name="Amano Y."/>
            <person name="Miyakawa K."/>
            <person name="Ise K."/>
            <person name="Suzuki Y."/>
            <person name="Anantharaman K."/>
            <person name="Probst A."/>
            <person name="Burstein D."/>
            <person name="Thomas B.C."/>
            <person name="Banfield J.F."/>
        </authorList>
    </citation>
    <scope>NUCLEOTIDE SEQUENCE [LARGE SCALE GENOMIC DNA]</scope>
    <source>
        <strain evidence="2">HGW-Actinobacteria-3</strain>
    </source>
</reference>
<dbReference type="EMBL" id="PHEX01000086">
    <property type="protein sequence ID" value="PKQ27511.1"/>
    <property type="molecule type" value="Genomic_DNA"/>
</dbReference>
<comment type="similarity">
    <text evidence="1">Belongs to the 3-oxoacid CoA-transferase subunit B family.</text>
</comment>
<dbReference type="PANTHER" id="PTHR43293">
    <property type="entry name" value="ACETATE COA-TRANSFERASE YDIF"/>
    <property type="match status" value="1"/>
</dbReference>
<comment type="caution">
    <text evidence="2">The sequence shown here is derived from an EMBL/GenBank/DDBJ whole genome shotgun (WGS) entry which is preliminary data.</text>
</comment>
<gene>
    <name evidence="2" type="ORF">CVT63_07625</name>
</gene>
<dbReference type="PANTHER" id="PTHR43293:SF3">
    <property type="entry name" value="CHOLESTEROL RING-CLEAVING HYDROLASE IPDB SUBUNIT"/>
    <property type="match status" value="1"/>
</dbReference>
<dbReference type="AlphaFoldDB" id="A0A2N3G460"/>
<organism evidence="2 3">
    <name type="scientific">Candidatus Anoxymicrobium japonicum</name>
    <dbReference type="NCBI Taxonomy" id="2013648"/>
    <lineage>
        <taxon>Bacteria</taxon>
        <taxon>Bacillati</taxon>
        <taxon>Actinomycetota</taxon>
        <taxon>Candidatus Geothermincolia</taxon>
        <taxon>Candidatus Geothermincolales</taxon>
        <taxon>Candidatus Anoxymicrobiaceae</taxon>
        <taxon>Candidatus Anoxymicrobium</taxon>
    </lineage>
</organism>
<dbReference type="InterPro" id="IPR037171">
    <property type="entry name" value="NagB/RpiA_transferase-like"/>
</dbReference>
<keyword evidence="2" id="KW-0808">Transferase</keyword>
<dbReference type="Proteomes" id="UP000233654">
    <property type="component" value="Unassembled WGS sequence"/>
</dbReference>
<proteinExistence type="inferred from homology"/>
<dbReference type="InterPro" id="IPR004165">
    <property type="entry name" value="CoA_trans_fam_I"/>
</dbReference>
<dbReference type="GO" id="GO:0008410">
    <property type="term" value="F:CoA-transferase activity"/>
    <property type="evidence" value="ECO:0007669"/>
    <property type="project" value="InterPro"/>
</dbReference>
<accession>A0A2N3G460</accession>
<evidence type="ECO:0000313" key="2">
    <source>
        <dbReference type="EMBL" id="PKQ27511.1"/>
    </source>
</evidence>
<dbReference type="Gene3D" id="3.40.1080.10">
    <property type="entry name" value="Glutaconate Coenzyme A-transferase"/>
    <property type="match status" value="1"/>
</dbReference>
<sequence length="256" mass="27620">MTDYNPLELLVCVGSRILEDNSTVFVGTGVPMAATMLAQKLHCPNVIPIFEAGAISPLLPGLPISVGDSRTSHQAITASTMNDVMESCQRGMVDYTFLGGAQIDMYGNLNSTMIGDDYQSPKVRFPGSGGANDLASICWKTIVITPMDARRFVPEVNFITTPGFLSGKGAREAAGLPEGTGPYKVITNLCTLGYDEETCRMRIESLHPGVSVEKVKENCGFELLQADNLDATPPPSEEELRILRDEVDPDGYIIGR</sequence>
<name>A0A2N3G460_9ACTN</name>
<dbReference type="SMART" id="SM00882">
    <property type="entry name" value="CoA_trans"/>
    <property type="match status" value="1"/>
</dbReference>
<evidence type="ECO:0000256" key="1">
    <source>
        <dbReference type="ARBA" id="ARBA00007047"/>
    </source>
</evidence>